<comment type="caution">
    <text evidence="18">The sequence shown here is derived from an EMBL/GenBank/DDBJ whole genome shotgun (WGS) entry which is preliminary data.</text>
</comment>
<comment type="catalytic activity">
    <reaction evidence="15">
        <text>firefly D-luciferin + ATP + O2 = firefly oxyluciferin + hnu + AMP + CO2 + diphosphate</text>
        <dbReference type="Rhea" id="RHEA:10732"/>
        <dbReference type="ChEBI" id="CHEBI:15379"/>
        <dbReference type="ChEBI" id="CHEBI:16526"/>
        <dbReference type="ChEBI" id="CHEBI:16792"/>
        <dbReference type="ChEBI" id="CHEBI:30212"/>
        <dbReference type="ChEBI" id="CHEBI:30616"/>
        <dbReference type="ChEBI" id="CHEBI:33019"/>
        <dbReference type="ChEBI" id="CHEBI:58038"/>
        <dbReference type="ChEBI" id="CHEBI:456215"/>
        <dbReference type="EC" id="1.13.12.7"/>
    </reaction>
</comment>
<dbReference type="GO" id="GO:0008218">
    <property type="term" value="P:bioluminescence"/>
    <property type="evidence" value="ECO:0007669"/>
    <property type="project" value="UniProtKB-KW"/>
</dbReference>
<evidence type="ECO:0000256" key="6">
    <source>
        <dbReference type="ARBA" id="ARBA00022723"/>
    </source>
</evidence>
<evidence type="ECO:0000256" key="12">
    <source>
        <dbReference type="ARBA" id="ARBA00023140"/>
    </source>
</evidence>
<dbReference type="PROSITE" id="PS00455">
    <property type="entry name" value="AMP_BINDING"/>
    <property type="match status" value="1"/>
</dbReference>
<evidence type="ECO:0000256" key="1">
    <source>
        <dbReference type="ARBA" id="ARBA00001946"/>
    </source>
</evidence>
<dbReference type="GO" id="GO:0005524">
    <property type="term" value="F:ATP binding"/>
    <property type="evidence" value="ECO:0007669"/>
    <property type="project" value="UniProtKB-KW"/>
</dbReference>
<dbReference type="PANTHER" id="PTHR24096:SF423">
    <property type="entry name" value="GM05240P"/>
    <property type="match status" value="1"/>
</dbReference>
<evidence type="ECO:0000256" key="10">
    <source>
        <dbReference type="ARBA" id="ARBA00023002"/>
    </source>
</evidence>
<keyword evidence="10" id="KW-0560">Oxidoreductase</keyword>
<evidence type="ECO:0000313" key="18">
    <source>
        <dbReference type="EMBL" id="KAK9872495.1"/>
    </source>
</evidence>
<comment type="cofactor">
    <cofactor evidence="1">
        <name>Mg(2+)</name>
        <dbReference type="ChEBI" id="CHEBI:18420"/>
    </cofactor>
</comment>
<dbReference type="Gene3D" id="3.30.300.30">
    <property type="match status" value="1"/>
</dbReference>
<dbReference type="GO" id="GO:0004497">
    <property type="term" value="F:monooxygenase activity"/>
    <property type="evidence" value="ECO:0007669"/>
    <property type="project" value="UniProtKB-KW"/>
</dbReference>
<keyword evidence="12" id="KW-0576">Peroxisome</keyword>
<dbReference type="EC" id="1.13.12.7" evidence="4"/>
<evidence type="ECO:0000256" key="13">
    <source>
        <dbReference type="ARBA" id="ARBA00023223"/>
    </source>
</evidence>
<dbReference type="GO" id="GO:0005777">
    <property type="term" value="C:peroxisome"/>
    <property type="evidence" value="ECO:0007669"/>
    <property type="project" value="UniProtKB-SubCell"/>
</dbReference>
<evidence type="ECO:0000256" key="14">
    <source>
        <dbReference type="ARBA" id="ARBA00023262"/>
    </source>
</evidence>
<organism evidence="18 19">
    <name type="scientific">Henosepilachna vigintioctopunctata</name>
    <dbReference type="NCBI Taxonomy" id="420089"/>
    <lineage>
        <taxon>Eukaryota</taxon>
        <taxon>Metazoa</taxon>
        <taxon>Ecdysozoa</taxon>
        <taxon>Arthropoda</taxon>
        <taxon>Hexapoda</taxon>
        <taxon>Insecta</taxon>
        <taxon>Pterygota</taxon>
        <taxon>Neoptera</taxon>
        <taxon>Endopterygota</taxon>
        <taxon>Coleoptera</taxon>
        <taxon>Polyphaga</taxon>
        <taxon>Cucujiformia</taxon>
        <taxon>Coccinelloidea</taxon>
        <taxon>Coccinellidae</taxon>
        <taxon>Epilachninae</taxon>
        <taxon>Epilachnini</taxon>
        <taxon>Henosepilachna</taxon>
    </lineage>
</organism>
<keyword evidence="11" id="KW-0503">Monooxygenase</keyword>
<dbReference type="InterPro" id="IPR000873">
    <property type="entry name" value="AMP-dep_synth/lig_dom"/>
</dbReference>
<dbReference type="AlphaFoldDB" id="A0AAW1TXD9"/>
<evidence type="ECO:0000256" key="4">
    <source>
        <dbReference type="ARBA" id="ARBA00012532"/>
    </source>
</evidence>
<name>A0AAW1TXD9_9CUCU</name>
<reference evidence="18 19" key="1">
    <citation type="submission" date="2023-03" db="EMBL/GenBank/DDBJ databases">
        <title>Genome insight into feeding habits of ladybird beetles.</title>
        <authorList>
            <person name="Li H.-S."/>
            <person name="Huang Y.-H."/>
            <person name="Pang H."/>
        </authorList>
    </citation>
    <scope>NUCLEOTIDE SEQUENCE [LARGE SCALE GENOMIC DNA]</scope>
    <source>
        <strain evidence="18">SYSU_2023b</strain>
        <tissue evidence="18">Whole body</tissue>
    </source>
</reference>
<dbReference type="GO" id="GO:0016405">
    <property type="term" value="F:CoA-ligase activity"/>
    <property type="evidence" value="ECO:0007669"/>
    <property type="project" value="TreeGrafter"/>
</dbReference>
<evidence type="ECO:0000259" key="16">
    <source>
        <dbReference type="Pfam" id="PF00501"/>
    </source>
</evidence>
<evidence type="ECO:0000256" key="11">
    <source>
        <dbReference type="ARBA" id="ARBA00023033"/>
    </source>
</evidence>
<comment type="similarity">
    <text evidence="3">Belongs to the ATP-dependent AMP-binding enzyme family.</text>
</comment>
<keyword evidence="9" id="KW-0460">Magnesium</keyword>
<feature type="domain" description="AMP-dependent synthetase/ligase" evidence="16">
    <location>
        <begin position="34"/>
        <end position="395"/>
    </location>
</feature>
<keyword evidence="8" id="KW-0067">ATP-binding</keyword>
<feature type="domain" description="AMP-binding enzyme C-terminal" evidence="17">
    <location>
        <begin position="447"/>
        <end position="523"/>
    </location>
</feature>
<dbReference type="SUPFAM" id="SSF56801">
    <property type="entry name" value="Acetyl-CoA synthetase-like"/>
    <property type="match status" value="1"/>
</dbReference>
<evidence type="ECO:0000256" key="9">
    <source>
        <dbReference type="ARBA" id="ARBA00022842"/>
    </source>
</evidence>
<evidence type="ECO:0000256" key="15">
    <source>
        <dbReference type="ARBA" id="ARBA00048497"/>
    </source>
</evidence>
<proteinExistence type="inferred from homology"/>
<dbReference type="InterPro" id="IPR020845">
    <property type="entry name" value="AMP-binding_CS"/>
</dbReference>
<evidence type="ECO:0000313" key="19">
    <source>
        <dbReference type="Proteomes" id="UP001431783"/>
    </source>
</evidence>
<dbReference type="Pfam" id="PF13193">
    <property type="entry name" value="AMP-binding_C"/>
    <property type="match status" value="1"/>
</dbReference>
<dbReference type="InterPro" id="IPR025110">
    <property type="entry name" value="AMP-bd_C"/>
</dbReference>
<keyword evidence="7" id="KW-0547">Nucleotide-binding</keyword>
<dbReference type="FunFam" id="3.40.50.12780:FF:000003">
    <property type="entry name" value="Long-chain-fatty-acid--CoA ligase FadD"/>
    <property type="match status" value="1"/>
</dbReference>
<dbReference type="PANTHER" id="PTHR24096">
    <property type="entry name" value="LONG-CHAIN-FATTY-ACID--COA LIGASE"/>
    <property type="match status" value="1"/>
</dbReference>
<evidence type="ECO:0000256" key="8">
    <source>
        <dbReference type="ARBA" id="ARBA00022840"/>
    </source>
</evidence>
<protein>
    <recommendedName>
        <fullName evidence="5">Luciferin 4-monooxygenase</fullName>
        <ecNumber evidence="4">1.13.12.7</ecNumber>
    </recommendedName>
</protein>
<keyword evidence="13" id="KW-0455">Luminescence</keyword>
<dbReference type="Gene3D" id="3.40.50.980">
    <property type="match status" value="2"/>
</dbReference>
<keyword evidence="6" id="KW-0479">Metal-binding</keyword>
<evidence type="ECO:0000256" key="2">
    <source>
        <dbReference type="ARBA" id="ARBA00004275"/>
    </source>
</evidence>
<sequence>MSEEFVVEGLSPLQPVKEISLGQNIYQSLLSYKGKHPALINGTTGEHMTYAELLTRTCSLAEAMRTCGYGTDTTVLVSSKNHLQFFVPVIASLYIGARVTTMNPAYTKSELVHVVKISEPNIVFCSEDIVEKYAKVKEKVDFIERIVAIDSSVSTSEAVSLDDFIGRNIRKNVSRILTTPVDTREHVAFILYSSGTTGLPKGVMLTHRNINAMFLILQDPRLHKKDVRALCVLPFFHGYGLLTTLTAINKQALTVFLNEFNPRVYLQSLQDYKITRLYLAPSLLVFLAKSPLVLEYDLSSVNEAFCGAAPLKKSMEEEFKRRCNLESIRQAYGLTESTLAVTISGTETVKPKPGSSGKVAPYNRVAIRDLETGKFLGPNKEGEICIKGDMVMKGYCGNPEATKNTFTEDGWLLTGDVGYYDEDGDFFITDRLKELIKYKGFQVAPAELEAILLTHPEITDSGVIGVPHEIAGEVPFAFVVKTEKSNLSEKDVQEFVKERLSPQKWIRGGVRFVKTIPKNPTGKVLRRELRKIMKQYQSKL</sequence>
<dbReference type="InterPro" id="IPR045851">
    <property type="entry name" value="AMP-bd_C_sf"/>
</dbReference>
<dbReference type="GO" id="GO:0046872">
    <property type="term" value="F:metal ion binding"/>
    <property type="evidence" value="ECO:0007669"/>
    <property type="project" value="UniProtKB-KW"/>
</dbReference>
<dbReference type="Pfam" id="PF00501">
    <property type="entry name" value="AMP-binding"/>
    <property type="match status" value="1"/>
</dbReference>
<keyword evidence="19" id="KW-1185">Reference proteome</keyword>
<dbReference type="FunFam" id="3.30.300.30:FF:000007">
    <property type="entry name" value="4-coumarate--CoA ligase 2"/>
    <property type="match status" value="1"/>
</dbReference>
<comment type="subcellular location">
    <subcellularLocation>
        <location evidence="2">Peroxisome</location>
    </subcellularLocation>
</comment>
<evidence type="ECO:0000256" key="3">
    <source>
        <dbReference type="ARBA" id="ARBA00006432"/>
    </source>
</evidence>
<evidence type="ECO:0000256" key="5">
    <source>
        <dbReference type="ARBA" id="ARBA00019043"/>
    </source>
</evidence>
<dbReference type="Proteomes" id="UP001431783">
    <property type="component" value="Unassembled WGS sequence"/>
</dbReference>
<keyword evidence="14" id="KW-0599">Photoprotein</keyword>
<evidence type="ECO:0000256" key="7">
    <source>
        <dbReference type="ARBA" id="ARBA00022741"/>
    </source>
</evidence>
<gene>
    <name evidence="18" type="ORF">WA026_017961</name>
</gene>
<dbReference type="EMBL" id="JARQZJ010000011">
    <property type="protein sequence ID" value="KAK9872495.1"/>
    <property type="molecule type" value="Genomic_DNA"/>
</dbReference>
<accession>A0AAW1TXD9</accession>
<evidence type="ECO:0000259" key="17">
    <source>
        <dbReference type="Pfam" id="PF13193"/>
    </source>
</evidence>
<dbReference type="Gene3D" id="2.30.38.10">
    <property type="entry name" value="Luciferase, Domain 3"/>
    <property type="match status" value="1"/>
</dbReference>